<keyword evidence="2" id="KW-1185">Reference proteome</keyword>
<gene>
    <name evidence="1" type="ORF">E5990_06950</name>
</gene>
<proteinExistence type="predicted"/>
<accession>A0AC61S5T0</accession>
<comment type="caution">
    <text evidence="1">The sequence shown here is derived from an EMBL/GenBank/DDBJ whole genome shotgun (WGS) entry which is preliminary data.</text>
</comment>
<organism evidence="1 2">
    <name type="scientific">Muribaculum caecicola</name>
    <dbReference type="NCBI Taxonomy" id="3038144"/>
    <lineage>
        <taxon>Bacteria</taxon>
        <taxon>Pseudomonadati</taxon>
        <taxon>Bacteroidota</taxon>
        <taxon>Bacteroidia</taxon>
        <taxon>Bacteroidales</taxon>
        <taxon>Muribaculaceae</taxon>
        <taxon>Muribaculum</taxon>
    </lineage>
</organism>
<name>A0AC61S5T0_9BACT</name>
<protein>
    <submittedName>
        <fullName evidence="1">Uncharacterized protein</fullName>
    </submittedName>
</protein>
<evidence type="ECO:0000313" key="1">
    <source>
        <dbReference type="EMBL" id="THG49535.1"/>
    </source>
</evidence>
<sequence>MIIFTRILVATAILVLYGWSVAIYGNTIANGYIILSSAAIAAAALWFPARKIWPRVLSTPKPAVCFIAHMVAATSITLFAILGSNYYCADPDTAHSVNAVVESRYSKERQRTRRIHRRVYYTGQTYRVYYMLLRFDNGRTKGRQISLRRYNSIRKGQVIKMPVSRGLLGMPVISTK</sequence>
<dbReference type="EMBL" id="SSTG01000078">
    <property type="protein sequence ID" value="THG49535.1"/>
    <property type="molecule type" value="Genomic_DNA"/>
</dbReference>
<evidence type="ECO:0000313" key="2">
    <source>
        <dbReference type="Proteomes" id="UP000305401"/>
    </source>
</evidence>
<reference evidence="1" key="1">
    <citation type="submission" date="2019-04" db="EMBL/GenBank/DDBJ databases">
        <title>Microbes associate with the intestines of laboratory mice.</title>
        <authorList>
            <person name="Navarre W."/>
            <person name="Wong E."/>
            <person name="Huang K.C."/>
            <person name="Tropini C."/>
            <person name="Ng K."/>
            <person name="Yu B."/>
        </authorList>
    </citation>
    <scope>NUCLEOTIDE SEQUENCE</scope>
    <source>
        <strain evidence="1">NM86_A22</strain>
    </source>
</reference>
<dbReference type="Proteomes" id="UP000305401">
    <property type="component" value="Unassembled WGS sequence"/>
</dbReference>